<reference evidence="2 3" key="1">
    <citation type="journal article" date="2012" name="Genome Biol.">
        <title>Genome and low-iron response of an oceanic diatom adapted to chronic iron limitation.</title>
        <authorList>
            <person name="Lommer M."/>
            <person name="Specht M."/>
            <person name="Roy A.S."/>
            <person name="Kraemer L."/>
            <person name="Andreson R."/>
            <person name="Gutowska M.A."/>
            <person name="Wolf J."/>
            <person name="Bergner S.V."/>
            <person name="Schilhabel M.B."/>
            <person name="Klostermeier U.C."/>
            <person name="Beiko R.G."/>
            <person name="Rosenstiel P."/>
            <person name="Hippler M."/>
            <person name="Laroche J."/>
        </authorList>
    </citation>
    <scope>NUCLEOTIDE SEQUENCE [LARGE SCALE GENOMIC DNA]</scope>
    <source>
        <strain evidence="2 3">CCMP1005</strain>
    </source>
</reference>
<feature type="compositionally biased region" description="Basic and acidic residues" evidence="1">
    <location>
        <begin position="178"/>
        <end position="210"/>
    </location>
</feature>
<accession>K0TKF1</accession>
<keyword evidence="3" id="KW-1185">Reference proteome</keyword>
<feature type="compositionally biased region" description="Basic residues" evidence="1">
    <location>
        <begin position="127"/>
        <end position="142"/>
    </location>
</feature>
<comment type="caution">
    <text evidence="2">The sequence shown here is derived from an EMBL/GenBank/DDBJ whole genome shotgun (WGS) entry which is preliminary data.</text>
</comment>
<organism evidence="2 3">
    <name type="scientific">Thalassiosira oceanica</name>
    <name type="common">Marine diatom</name>
    <dbReference type="NCBI Taxonomy" id="159749"/>
    <lineage>
        <taxon>Eukaryota</taxon>
        <taxon>Sar</taxon>
        <taxon>Stramenopiles</taxon>
        <taxon>Ochrophyta</taxon>
        <taxon>Bacillariophyta</taxon>
        <taxon>Coscinodiscophyceae</taxon>
        <taxon>Thalassiosirophycidae</taxon>
        <taxon>Thalassiosirales</taxon>
        <taxon>Thalassiosiraceae</taxon>
        <taxon>Thalassiosira</taxon>
    </lineage>
</organism>
<feature type="region of interest" description="Disordered" evidence="1">
    <location>
        <begin position="82"/>
        <end position="213"/>
    </location>
</feature>
<gene>
    <name evidence="2" type="ORF">THAOC_03777</name>
</gene>
<feature type="compositionally biased region" description="Basic and acidic residues" evidence="1">
    <location>
        <begin position="143"/>
        <end position="163"/>
    </location>
</feature>
<name>K0TKF1_THAOC</name>
<proteinExistence type="predicted"/>
<dbReference type="AlphaFoldDB" id="K0TKF1"/>
<sequence>MTVLMSREGEVRSAEVKGTVTYTANTDAGSNARISVNKSQYMTKCGGGGEGGSAGAQGGKALPRGTARGCAPLELRGARRVPVHGQLLAGGRGVRERERQHGVRADQARRGRDGRQHPLPPRDHRPARGRQRRRAVQARSRHGHDVLAPRRRERGQSDGEPRVQRAGGRRGRVLPGPDRVHQPEPIVPHRDHGVDGRWIGRGDPEQHDGEGGPGVVYLRVKVIK</sequence>
<evidence type="ECO:0000313" key="2">
    <source>
        <dbReference type="EMBL" id="EJK74541.1"/>
    </source>
</evidence>
<protein>
    <submittedName>
        <fullName evidence="2">Uncharacterized protein</fullName>
    </submittedName>
</protein>
<dbReference type="Proteomes" id="UP000266841">
    <property type="component" value="Unassembled WGS sequence"/>
</dbReference>
<feature type="compositionally biased region" description="Basic and acidic residues" evidence="1">
    <location>
        <begin position="93"/>
        <end position="126"/>
    </location>
</feature>
<evidence type="ECO:0000256" key="1">
    <source>
        <dbReference type="SAM" id="MobiDB-lite"/>
    </source>
</evidence>
<dbReference type="EMBL" id="AGNL01003569">
    <property type="protein sequence ID" value="EJK74541.1"/>
    <property type="molecule type" value="Genomic_DNA"/>
</dbReference>
<evidence type="ECO:0000313" key="3">
    <source>
        <dbReference type="Proteomes" id="UP000266841"/>
    </source>
</evidence>